<dbReference type="SMART" id="SM00343">
    <property type="entry name" value="ZnF_C2HC"/>
    <property type="match status" value="2"/>
</dbReference>
<feature type="region of interest" description="Disordered" evidence="2">
    <location>
        <begin position="237"/>
        <end position="353"/>
    </location>
</feature>
<evidence type="ECO:0000256" key="1">
    <source>
        <dbReference type="PROSITE-ProRule" id="PRU00047"/>
    </source>
</evidence>
<dbReference type="Proteomes" id="UP000683360">
    <property type="component" value="Unassembled WGS sequence"/>
</dbReference>
<protein>
    <recommendedName>
        <fullName evidence="3">CCHC-type domain-containing protein</fullName>
    </recommendedName>
</protein>
<keyword evidence="1" id="KW-0479">Metal-binding</keyword>
<keyword evidence="1" id="KW-0863">Zinc-finger</keyword>
<proteinExistence type="predicted"/>
<evidence type="ECO:0000256" key="2">
    <source>
        <dbReference type="SAM" id="MobiDB-lite"/>
    </source>
</evidence>
<reference evidence="4" key="1">
    <citation type="submission" date="2021-03" db="EMBL/GenBank/DDBJ databases">
        <authorList>
            <person name="Bekaert M."/>
        </authorList>
    </citation>
    <scope>NUCLEOTIDE SEQUENCE</scope>
</reference>
<dbReference type="EMBL" id="CAJPWZ010000316">
    <property type="protein sequence ID" value="CAG2190129.1"/>
    <property type="molecule type" value="Genomic_DNA"/>
</dbReference>
<dbReference type="AlphaFoldDB" id="A0A8S3Q3N1"/>
<organism evidence="4 5">
    <name type="scientific">Mytilus edulis</name>
    <name type="common">Blue mussel</name>
    <dbReference type="NCBI Taxonomy" id="6550"/>
    <lineage>
        <taxon>Eukaryota</taxon>
        <taxon>Metazoa</taxon>
        <taxon>Spiralia</taxon>
        <taxon>Lophotrochozoa</taxon>
        <taxon>Mollusca</taxon>
        <taxon>Bivalvia</taxon>
        <taxon>Autobranchia</taxon>
        <taxon>Pteriomorphia</taxon>
        <taxon>Mytilida</taxon>
        <taxon>Mytiloidea</taxon>
        <taxon>Mytilidae</taxon>
        <taxon>Mytilinae</taxon>
        <taxon>Mytilus</taxon>
    </lineage>
</organism>
<accession>A0A8S3Q3N1</accession>
<evidence type="ECO:0000313" key="4">
    <source>
        <dbReference type="EMBL" id="CAG2190129.1"/>
    </source>
</evidence>
<dbReference type="Gene3D" id="4.10.60.10">
    <property type="entry name" value="Zinc finger, CCHC-type"/>
    <property type="match status" value="1"/>
</dbReference>
<dbReference type="GO" id="GO:0008270">
    <property type="term" value="F:zinc ion binding"/>
    <property type="evidence" value="ECO:0007669"/>
    <property type="project" value="UniProtKB-KW"/>
</dbReference>
<keyword evidence="1" id="KW-0862">Zinc</keyword>
<comment type="caution">
    <text evidence="4">The sequence shown here is derived from an EMBL/GenBank/DDBJ whole genome shotgun (WGS) entry which is preliminary data.</text>
</comment>
<gene>
    <name evidence="4" type="ORF">MEDL_5453</name>
</gene>
<feature type="domain" description="CCHC-type" evidence="3">
    <location>
        <begin position="195"/>
        <end position="211"/>
    </location>
</feature>
<name>A0A8S3Q3N1_MYTED</name>
<feature type="compositionally biased region" description="Low complexity" evidence="2">
    <location>
        <begin position="282"/>
        <end position="296"/>
    </location>
</feature>
<feature type="compositionally biased region" description="Polar residues" evidence="2">
    <location>
        <begin position="302"/>
        <end position="318"/>
    </location>
</feature>
<dbReference type="InterPro" id="IPR036875">
    <property type="entry name" value="Znf_CCHC_sf"/>
</dbReference>
<dbReference type="PROSITE" id="PS50158">
    <property type="entry name" value="ZF_CCHC"/>
    <property type="match status" value="1"/>
</dbReference>
<dbReference type="SUPFAM" id="SSF57756">
    <property type="entry name" value="Retrovirus zinc finger-like domains"/>
    <property type="match status" value="1"/>
</dbReference>
<dbReference type="InterPro" id="IPR001878">
    <property type="entry name" value="Znf_CCHC"/>
</dbReference>
<feature type="compositionally biased region" description="Low complexity" evidence="2">
    <location>
        <begin position="243"/>
        <end position="259"/>
    </location>
</feature>
<evidence type="ECO:0000313" key="5">
    <source>
        <dbReference type="Proteomes" id="UP000683360"/>
    </source>
</evidence>
<dbReference type="GO" id="GO:0003676">
    <property type="term" value="F:nucleic acid binding"/>
    <property type="evidence" value="ECO:0007669"/>
    <property type="project" value="InterPro"/>
</dbReference>
<dbReference type="OrthoDB" id="6185078at2759"/>
<evidence type="ECO:0000259" key="3">
    <source>
        <dbReference type="PROSITE" id="PS50158"/>
    </source>
</evidence>
<sequence length="353" mass="39412">MDSEIESMCKRMTTDRIKRLLSVLQSEEIEIISDEVVEQNQNKEKMASFSEVVTNHQPNLNVTSQNTDNDPGNFVKPIFLKDEDVHGSGKPPKSLWLTNVEIYNAIDAIPKDDGQIHRALTLQGCDIESLFRECLRINGKVTACQTGDRVVISKVLDKVVPRNLQIGKYMARVFHAGQPEFNRSINYDTSSNVKKCHKCLKPGHLIYECPNDWVCKTCNKSGHKMLDCQSDLQTENENSENLDVNVQESESEVVQSNDNQTIEHMSETADKQTPNTAILKPSHTSSTSNKASSTKTGPARNVQMSNVNNTGQDKSQPSIDKFVNTPKMSRKSAARNHTPPTPTENIGPKKSKS</sequence>
<keyword evidence="5" id="KW-1185">Reference proteome</keyword>